<evidence type="ECO:0000313" key="3">
    <source>
        <dbReference type="Proteomes" id="UP000288943"/>
    </source>
</evidence>
<dbReference type="Proteomes" id="UP001527202">
    <property type="component" value="Unassembled WGS sequence"/>
</dbReference>
<reference evidence="2 3" key="1">
    <citation type="submission" date="2018-01" db="EMBL/GenBank/DDBJ databases">
        <title>The whole genome sequencing and assembly of Paenibacillus chitinolyticus KCCM 41400 strain.</title>
        <authorList>
            <person name="Kim J.-Y."/>
            <person name="Park M.-K."/>
            <person name="Lee Y.-J."/>
            <person name="Yi H."/>
            <person name="Bahn Y.-S."/>
            <person name="Kim J.F."/>
            <person name="Lee D.-W."/>
        </authorList>
    </citation>
    <scope>NUCLEOTIDE SEQUENCE [LARGE SCALE GENOMIC DNA]</scope>
    <source>
        <strain evidence="2 3">KCCM 41400</strain>
    </source>
</reference>
<name>A0A410X323_9BACL</name>
<dbReference type="Proteomes" id="UP000288943">
    <property type="component" value="Chromosome"/>
</dbReference>
<proteinExistence type="predicted"/>
<gene>
    <name evidence="1" type="ORF">M5X16_05495</name>
    <name evidence="2" type="ORF">PC41400_26395</name>
</gene>
<protein>
    <submittedName>
        <fullName evidence="2">Glycosyl transferase family 1</fullName>
    </submittedName>
    <submittedName>
        <fullName evidence="1">Glycosyltransferase family 4 protein</fullName>
    </submittedName>
</protein>
<keyword evidence="4" id="KW-1185">Reference proteome</keyword>
<dbReference type="EMBL" id="JAMDMJ010000006">
    <property type="protein sequence ID" value="MCY9595226.1"/>
    <property type="molecule type" value="Genomic_DNA"/>
</dbReference>
<organism evidence="2 3">
    <name type="scientific">Paenibacillus chitinolyticus</name>
    <dbReference type="NCBI Taxonomy" id="79263"/>
    <lineage>
        <taxon>Bacteria</taxon>
        <taxon>Bacillati</taxon>
        <taxon>Bacillota</taxon>
        <taxon>Bacilli</taxon>
        <taxon>Bacillales</taxon>
        <taxon>Paenibacillaceae</taxon>
        <taxon>Paenibacillus</taxon>
    </lineage>
</organism>
<keyword evidence="2" id="KW-0808">Transferase</keyword>
<dbReference type="CDD" id="cd03801">
    <property type="entry name" value="GT4_PimA-like"/>
    <property type="match status" value="1"/>
</dbReference>
<dbReference type="Gene3D" id="3.40.50.2000">
    <property type="entry name" value="Glycogen Phosphorylase B"/>
    <property type="match status" value="1"/>
</dbReference>
<dbReference type="RefSeq" id="WP_042234577.1">
    <property type="nucleotide sequence ID" value="NZ_CP026520.1"/>
</dbReference>
<reference evidence="1 4" key="2">
    <citation type="submission" date="2022-05" db="EMBL/GenBank/DDBJ databases">
        <title>Genome Sequencing of Bee-Associated Microbes.</title>
        <authorList>
            <person name="Dunlap C."/>
        </authorList>
    </citation>
    <scope>NUCLEOTIDE SEQUENCE [LARGE SCALE GENOMIC DNA]</scope>
    <source>
        <strain evidence="1 4">NRRL B-23120</strain>
    </source>
</reference>
<dbReference type="AlphaFoldDB" id="A0A410X323"/>
<dbReference type="Pfam" id="PF13692">
    <property type="entry name" value="Glyco_trans_1_4"/>
    <property type="match status" value="1"/>
</dbReference>
<dbReference type="PANTHER" id="PTHR46656:SF3">
    <property type="entry name" value="PUTATIVE-RELATED"/>
    <property type="match status" value="1"/>
</dbReference>
<evidence type="ECO:0000313" key="2">
    <source>
        <dbReference type="EMBL" id="QAV21009.1"/>
    </source>
</evidence>
<dbReference type="PANTHER" id="PTHR46656">
    <property type="entry name" value="PUTATIVE-RELATED"/>
    <property type="match status" value="1"/>
</dbReference>
<evidence type="ECO:0000313" key="4">
    <source>
        <dbReference type="Proteomes" id="UP001527202"/>
    </source>
</evidence>
<sequence>MSHYQVIWNGPVLGDNGIGTAGREYVLALHRLGVHVKVTPARRRSSLSTPSKRLMLALARRPLVRKKPKVLVYHRLPHTLNIAQARKKYDYLILNAVWETTKIPRNWLPNINRFDAVCVPSVQNRIAMRRSGVRVPVYIVPHGVDSRAFNPRNKKLAVTKKGAFLFVSVFTFQHRKNPETLLRAFWEEFSARDRAALLIKTSGFSSKESGAWIRGRIAAYKKELGIRHKTAPLHLLTGSASPRTVRGVYTAGDAFVLPTRGEGVGLPFLESLASGTPVIATGWGGHMDFVTRANSFLVPYKLKPPAAGMKKAISRSFRHLFAQKGQLWAEPDLDSLKKQMRHAYEHPALCRQKGLRGRRDMSRWTWARAGHAMKNAIEKTIASKRRR</sequence>
<dbReference type="EMBL" id="CP026520">
    <property type="protein sequence ID" value="QAV21009.1"/>
    <property type="molecule type" value="Genomic_DNA"/>
</dbReference>
<accession>A0A410X323</accession>
<dbReference type="GO" id="GO:0016740">
    <property type="term" value="F:transferase activity"/>
    <property type="evidence" value="ECO:0007669"/>
    <property type="project" value="UniProtKB-KW"/>
</dbReference>
<dbReference type="OrthoDB" id="440232at2"/>
<dbReference type="KEGG" id="pchi:PC41400_26395"/>
<dbReference type="GeneID" id="95378324"/>
<dbReference type="SUPFAM" id="SSF53756">
    <property type="entry name" value="UDP-Glycosyltransferase/glycogen phosphorylase"/>
    <property type="match status" value="1"/>
</dbReference>
<evidence type="ECO:0000313" key="1">
    <source>
        <dbReference type="EMBL" id="MCY9595226.1"/>
    </source>
</evidence>